<protein>
    <submittedName>
        <fullName evidence="1">Uncharacterized protein</fullName>
    </submittedName>
</protein>
<dbReference type="AlphaFoldDB" id="A0A8T0EHS4"/>
<organism evidence="1 2">
    <name type="scientific">Argiope bruennichi</name>
    <name type="common">Wasp spider</name>
    <name type="synonym">Aranea bruennichi</name>
    <dbReference type="NCBI Taxonomy" id="94029"/>
    <lineage>
        <taxon>Eukaryota</taxon>
        <taxon>Metazoa</taxon>
        <taxon>Ecdysozoa</taxon>
        <taxon>Arthropoda</taxon>
        <taxon>Chelicerata</taxon>
        <taxon>Arachnida</taxon>
        <taxon>Araneae</taxon>
        <taxon>Araneomorphae</taxon>
        <taxon>Entelegynae</taxon>
        <taxon>Araneoidea</taxon>
        <taxon>Araneidae</taxon>
        <taxon>Argiope</taxon>
    </lineage>
</organism>
<dbReference type="Proteomes" id="UP000807504">
    <property type="component" value="Unassembled WGS sequence"/>
</dbReference>
<dbReference type="EMBL" id="JABXBU010002228">
    <property type="protein sequence ID" value="KAF8770948.1"/>
    <property type="molecule type" value="Genomic_DNA"/>
</dbReference>
<sequence>MKMETLDKLKTKRKISRTACTKLINKIYLFLENCDIKKESDQEQLSEHLLSLEAKQLDFKSLNNETEDLISDSALFETEIQSSLEYEEQINEAKFKMKSNIDKFKIDQQPVAPLAANGSSVRINYPVTCLNLPKLRIPTFSGNDSTFLEFINSFNK</sequence>
<reference evidence="1" key="2">
    <citation type="submission" date="2020-06" db="EMBL/GenBank/DDBJ databases">
        <authorList>
            <person name="Sheffer M."/>
        </authorList>
    </citation>
    <scope>NUCLEOTIDE SEQUENCE</scope>
</reference>
<gene>
    <name evidence="1" type="ORF">HNY73_018417</name>
</gene>
<proteinExistence type="predicted"/>
<keyword evidence="2" id="KW-1185">Reference proteome</keyword>
<evidence type="ECO:0000313" key="2">
    <source>
        <dbReference type="Proteomes" id="UP000807504"/>
    </source>
</evidence>
<reference evidence="1" key="1">
    <citation type="journal article" date="2020" name="bioRxiv">
        <title>Chromosome-level reference genome of the European wasp spider Argiope bruennichi: a resource for studies on range expansion and evolutionary adaptation.</title>
        <authorList>
            <person name="Sheffer M.M."/>
            <person name="Hoppe A."/>
            <person name="Krehenwinkel H."/>
            <person name="Uhl G."/>
            <person name="Kuss A.W."/>
            <person name="Jensen L."/>
            <person name="Jensen C."/>
            <person name="Gillespie R.G."/>
            <person name="Hoff K.J."/>
            <person name="Prost S."/>
        </authorList>
    </citation>
    <scope>NUCLEOTIDE SEQUENCE</scope>
</reference>
<evidence type="ECO:0000313" key="1">
    <source>
        <dbReference type="EMBL" id="KAF8770948.1"/>
    </source>
</evidence>
<comment type="caution">
    <text evidence="1">The sequence shown here is derived from an EMBL/GenBank/DDBJ whole genome shotgun (WGS) entry which is preliminary data.</text>
</comment>
<name>A0A8T0EHS4_ARGBR</name>
<accession>A0A8T0EHS4</accession>